<dbReference type="Proteomes" id="UP000830167">
    <property type="component" value="Chromosome"/>
</dbReference>
<keyword evidence="1" id="KW-0175">Coiled coil</keyword>
<evidence type="ECO:0000313" key="3">
    <source>
        <dbReference type="Proteomes" id="UP000830167"/>
    </source>
</evidence>
<evidence type="ECO:0000313" key="2">
    <source>
        <dbReference type="EMBL" id="UOF90750.1"/>
    </source>
</evidence>
<proteinExistence type="predicted"/>
<feature type="coiled-coil region" evidence="1">
    <location>
        <begin position="47"/>
        <end position="74"/>
    </location>
</feature>
<sequence>MPDEDRSLLLKILEAVARLETEVKAIKGVSDTANEARDIAKEALQSTRSAHKRLDAMEDEFEKLKDSVKDSEKESHSKWEHVWERAFWAISSVLVYIALGHFFHF</sequence>
<protein>
    <submittedName>
        <fullName evidence="2">Uncharacterized protein</fullName>
    </submittedName>
</protein>
<dbReference type="RefSeq" id="WP_347437450.1">
    <property type="nucleotide sequence ID" value="NZ_CP089291.1"/>
</dbReference>
<accession>A0ABY4CS99</accession>
<organism evidence="2 3">
    <name type="scientific">Fodinisporobacter ferrooxydans</name>
    <dbReference type="NCBI Taxonomy" id="2901836"/>
    <lineage>
        <taxon>Bacteria</taxon>
        <taxon>Bacillati</taxon>
        <taxon>Bacillota</taxon>
        <taxon>Bacilli</taxon>
        <taxon>Bacillales</taxon>
        <taxon>Alicyclobacillaceae</taxon>
        <taxon>Fodinisporobacter</taxon>
    </lineage>
</organism>
<gene>
    <name evidence="2" type="ORF">LSG31_00260</name>
</gene>
<evidence type="ECO:0000256" key="1">
    <source>
        <dbReference type="SAM" id="Coils"/>
    </source>
</evidence>
<name>A0ABY4CS99_9BACL</name>
<reference evidence="2" key="1">
    <citation type="submission" date="2021-12" db="EMBL/GenBank/DDBJ databases">
        <title>Alicyclobacillaceae gen. nov., sp. nov., isolated from chalcocite enrichment system.</title>
        <authorList>
            <person name="Jiang Z."/>
        </authorList>
    </citation>
    <scope>NUCLEOTIDE SEQUENCE</scope>
    <source>
        <strain evidence="2">MYW30-H2</strain>
    </source>
</reference>
<dbReference type="EMBL" id="CP089291">
    <property type="protein sequence ID" value="UOF90750.1"/>
    <property type="molecule type" value="Genomic_DNA"/>
</dbReference>
<keyword evidence="3" id="KW-1185">Reference proteome</keyword>